<evidence type="ECO:0000313" key="3">
    <source>
        <dbReference type="Proteomes" id="UP000600918"/>
    </source>
</evidence>
<name>A0A834P383_VESPE</name>
<gene>
    <name evidence="2" type="ORF">H0235_008082</name>
</gene>
<organism evidence="2 3">
    <name type="scientific">Vespula pensylvanica</name>
    <name type="common">Western yellow jacket</name>
    <name type="synonym">Wasp</name>
    <dbReference type="NCBI Taxonomy" id="30213"/>
    <lineage>
        <taxon>Eukaryota</taxon>
        <taxon>Metazoa</taxon>
        <taxon>Ecdysozoa</taxon>
        <taxon>Arthropoda</taxon>
        <taxon>Hexapoda</taxon>
        <taxon>Insecta</taxon>
        <taxon>Pterygota</taxon>
        <taxon>Neoptera</taxon>
        <taxon>Endopterygota</taxon>
        <taxon>Hymenoptera</taxon>
        <taxon>Apocrita</taxon>
        <taxon>Aculeata</taxon>
        <taxon>Vespoidea</taxon>
        <taxon>Vespidae</taxon>
        <taxon>Vespinae</taxon>
        <taxon>Vespula</taxon>
    </lineage>
</organism>
<protein>
    <submittedName>
        <fullName evidence="2">Uncharacterized protein</fullName>
    </submittedName>
</protein>
<sequence length="70" mass="8012">MFEKRKEDEEVKGGKRRRTKEEEEEEEACGVAFHGPCLPRKTSGRSRHHKGNVTQPILLDLSPSRLVLTP</sequence>
<feature type="region of interest" description="Disordered" evidence="1">
    <location>
        <begin position="1"/>
        <end position="56"/>
    </location>
</feature>
<dbReference type="EMBL" id="JACSDY010000006">
    <property type="protein sequence ID" value="KAF7425644.1"/>
    <property type="molecule type" value="Genomic_DNA"/>
</dbReference>
<reference evidence="2" key="1">
    <citation type="journal article" date="2020" name="G3 (Bethesda)">
        <title>High-Quality Assemblies for Three Invasive Social Wasps from the &lt;i&gt;Vespula&lt;/i&gt; Genus.</title>
        <authorList>
            <person name="Harrop T.W.R."/>
            <person name="Guhlin J."/>
            <person name="McLaughlin G.M."/>
            <person name="Permina E."/>
            <person name="Stockwell P."/>
            <person name="Gilligan J."/>
            <person name="Le Lec M.F."/>
            <person name="Gruber M.A.M."/>
            <person name="Quinn O."/>
            <person name="Lovegrove M."/>
            <person name="Duncan E.J."/>
            <person name="Remnant E.J."/>
            <person name="Van Eeckhoven J."/>
            <person name="Graham B."/>
            <person name="Knapp R.A."/>
            <person name="Langford K.W."/>
            <person name="Kronenberg Z."/>
            <person name="Press M.O."/>
            <person name="Eacker S.M."/>
            <person name="Wilson-Rankin E.E."/>
            <person name="Purcell J."/>
            <person name="Lester P.J."/>
            <person name="Dearden P.K."/>
        </authorList>
    </citation>
    <scope>NUCLEOTIDE SEQUENCE</scope>
    <source>
        <strain evidence="2">Volc-1</strain>
    </source>
</reference>
<comment type="caution">
    <text evidence="2">The sequence shown here is derived from an EMBL/GenBank/DDBJ whole genome shotgun (WGS) entry which is preliminary data.</text>
</comment>
<feature type="compositionally biased region" description="Basic and acidic residues" evidence="1">
    <location>
        <begin position="1"/>
        <end position="13"/>
    </location>
</feature>
<dbReference type="Proteomes" id="UP000600918">
    <property type="component" value="Unassembled WGS sequence"/>
</dbReference>
<evidence type="ECO:0000256" key="1">
    <source>
        <dbReference type="SAM" id="MobiDB-lite"/>
    </source>
</evidence>
<keyword evidence="3" id="KW-1185">Reference proteome</keyword>
<proteinExistence type="predicted"/>
<feature type="compositionally biased region" description="Basic residues" evidence="1">
    <location>
        <begin position="42"/>
        <end position="51"/>
    </location>
</feature>
<dbReference type="AlphaFoldDB" id="A0A834P383"/>
<accession>A0A834P383</accession>
<evidence type="ECO:0000313" key="2">
    <source>
        <dbReference type="EMBL" id="KAF7425644.1"/>
    </source>
</evidence>